<comment type="caution">
    <text evidence="10">The sequence shown here is derived from an EMBL/GenBank/DDBJ whole genome shotgun (WGS) entry which is preliminary data.</text>
</comment>
<evidence type="ECO:0000256" key="2">
    <source>
        <dbReference type="ARBA" id="ARBA00022741"/>
    </source>
</evidence>
<feature type="compositionally biased region" description="Polar residues" evidence="7">
    <location>
        <begin position="575"/>
        <end position="586"/>
    </location>
</feature>
<dbReference type="PANTHER" id="PTHR11042">
    <property type="entry name" value="EUKARYOTIC TRANSLATION INITIATION FACTOR 2-ALPHA KINASE EIF2-ALPHA KINASE -RELATED"/>
    <property type="match status" value="1"/>
</dbReference>
<feature type="compositionally biased region" description="Basic and acidic residues" evidence="7">
    <location>
        <begin position="23"/>
        <end position="38"/>
    </location>
</feature>
<dbReference type="InterPro" id="IPR011009">
    <property type="entry name" value="Kinase-like_dom_sf"/>
</dbReference>
<sequence length="785" mass="85042">MSKFFRSPTSPSTSSSDDNDSVDDGHGTSDNGDTRAEPDDSTTDVTTTLSNLNNGSTDNGHHSQMLLHALLEERCTNEALKEHQTKIGGRVQRDDAMVRSTANAKYQHLCTLLARHGLIAPGLEADKLFSARQRYRDGLNLLSQGCTSSFTQQANITGDLGRLLTRNQSLPAMGTGYGLRSVPGGEMRLSPLHSNYTTSTKAGGERAIDQDLQLFRLHSETPSVIDTLVPNHPMLEPSRYLRDFDEIAVLGKGGYGVVYHVRNRLDGLQYAVKKVPISPARMARIQKRGQVELDELLLELRTLARLDHPNIVRYFAGWIEWTDVSSLHPTGLESGLSTGSRGLPCSALSQDAVQGANDDRSLQRIATESETELADIVFERSNSAEKTSAAASCSTSYPRKPSWSASISDFHTAGNIARPAHNVAAAPLRRTASIQASKPTYEHVSPKSYDTSRFTRSIPDTVLALHLQMGLYPMTLADVFSTNGCSDATLTPLTHCFHLQPSISILLALVDGVEYLHNHGIVHRDLKPANIFIAADASKQGLCSECHVAGHAQPGTLEVRIGDFGLVATLAQSRPTSEASPASNAEATADSCEPTTAVMSPSRHLALESTVANAAEHVATSKEAVEASGANGSGTAVGTELYRPKRVPKHKQHLDMYALAIIAFELLYKFNTRMERHHAIHALKDHSKFPNDFMRPSVPQNAEAQRSHLVADIPVDSSAPLGVTPAPLPQPSGFEVDTAAPRPDRHTQTDSAERMKACIGSMLAHDPEVTLKSIREDLLAAVRKS</sequence>
<dbReference type="PROSITE" id="PS00108">
    <property type="entry name" value="PROTEIN_KINASE_ST"/>
    <property type="match status" value="1"/>
</dbReference>
<dbReference type="InterPro" id="IPR000719">
    <property type="entry name" value="Prot_kinase_dom"/>
</dbReference>
<name>A0A4U0UNU0_9PEZI</name>
<keyword evidence="4 6" id="KW-0067">ATP-binding</keyword>
<keyword evidence="12" id="KW-1185">Reference proteome</keyword>
<dbReference type="Proteomes" id="UP001175353">
    <property type="component" value="Unassembled WGS sequence"/>
</dbReference>
<evidence type="ECO:0000256" key="1">
    <source>
        <dbReference type="ARBA" id="ARBA00022679"/>
    </source>
</evidence>
<evidence type="ECO:0000256" key="3">
    <source>
        <dbReference type="ARBA" id="ARBA00022777"/>
    </source>
</evidence>
<dbReference type="Pfam" id="PF00069">
    <property type="entry name" value="Pkinase"/>
    <property type="match status" value="1"/>
</dbReference>
<feature type="compositionally biased region" description="Low complexity" evidence="7">
    <location>
        <begin position="7"/>
        <end position="16"/>
    </location>
</feature>
<protein>
    <recommendedName>
        <fullName evidence="8">Protein kinase domain-containing protein</fullName>
    </recommendedName>
</protein>
<reference evidence="10 11" key="1">
    <citation type="submission" date="2017-03" db="EMBL/GenBank/DDBJ databases">
        <title>Genomes of endolithic fungi from Antarctica.</title>
        <authorList>
            <person name="Coleine C."/>
            <person name="Masonjones S."/>
            <person name="Stajich J.E."/>
        </authorList>
    </citation>
    <scope>NUCLEOTIDE SEQUENCE [LARGE SCALE GENOMIC DNA]</scope>
    <source>
        <strain evidence="10 11">CCFEE 5311</strain>
    </source>
</reference>
<dbReference type="Gene3D" id="1.10.510.10">
    <property type="entry name" value="Transferase(Phosphotransferase) domain 1"/>
    <property type="match status" value="1"/>
</dbReference>
<dbReference type="EMBL" id="JAUJLE010000081">
    <property type="protein sequence ID" value="KAK0987942.1"/>
    <property type="molecule type" value="Genomic_DNA"/>
</dbReference>
<feature type="region of interest" description="Disordered" evidence="7">
    <location>
        <begin position="1"/>
        <end position="61"/>
    </location>
</feature>
<feature type="region of interest" description="Disordered" evidence="7">
    <location>
        <begin position="575"/>
        <end position="595"/>
    </location>
</feature>
<evidence type="ECO:0000313" key="9">
    <source>
        <dbReference type="EMBL" id="KAK0987942.1"/>
    </source>
</evidence>
<dbReference type="PROSITE" id="PS50011">
    <property type="entry name" value="PROTEIN_KINASE_DOM"/>
    <property type="match status" value="1"/>
</dbReference>
<reference evidence="9" key="2">
    <citation type="submission" date="2023-06" db="EMBL/GenBank/DDBJ databases">
        <title>Black Yeasts Isolated from many extreme environments.</title>
        <authorList>
            <person name="Coleine C."/>
            <person name="Stajich J.E."/>
            <person name="Selbmann L."/>
        </authorList>
    </citation>
    <scope>NUCLEOTIDE SEQUENCE</scope>
    <source>
        <strain evidence="9">CCFEE 5200</strain>
    </source>
</reference>
<accession>A0A4U0UNU0</accession>
<dbReference type="EMBL" id="NAJP01000055">
    <property type="protein sequence ID" value="TKA36982.1"/>
    <property type="molecule type" value="Genomic_DNA"/>
</dbReference>
<dbReference type="SUPFAM" id="SSF56112">
    <property type="entry name" value="Protein kinase-like (PK-like)"/>
    <property type="match status" value="1"/>
</dbReference>
<evidence type="ECO:0000313" key="12">
    <source>
        <dbReference type="Proteomes" id="UP001175353"/>
    </source>
</evidence>
<feature type="compositionally biased region" description="Basic and acidic residues" evidence="7">
    <location>
        <begin position="742"/>
        <end position="752"/>
    </location>
</feature>
<dbReference type="GO" id="GO:0005634">
    <property type="term" value="C:nucleus"/>
    <property type="evidence" value="ECO:0007669"/>
    <property type="project" value="TreeGrafter"/>
</dbReference>
<evidence type="ECO:0000256" key="6">
    <source>
        <dbReference type="PROSITE-ProRule" id="PRU10141"/>
    </source>
</evidence>
<feature type="compositionally biased region" description="Low complexity" evidence="7">
    <location>
        <begin position="43"/>
        <end position="58"/>
    </location>
</feature>
<dbReference type="Proteomes" id="UP000310066">
    <property type="component" value="Unassembled WGS sequence"/>
</dbReference>
<feature type="region of interest" description="Disordered" evidence="7">
    <location>
        <begin position="721"/>
        <end position="752"/>
    </location>
</feature>
<evidence type="ECO:0000256" key="7">
    <source>
        <dbReference type="SAM" id="MobiDB-lite"/>
    </source>
</evidence>
<dbReference type="GO" id="GO:0004694">
    <property type="term" value="F:eukaryotic translation initiation factor 2alpha kinase activity"/>
    <property type="evidence" value="ECO:0007669"/>
    <property type="project" value="TreeGrafter"/>
</dbReference>
<dbReference type="InterPro" id="IPR050339">
    <property type="entry name" value="CC_SR_Kinase"/>
</dbReference>
<dbReference type="Gene3D" id="3.30.200.20">
    <property type="entry name" value="Phosphorylase Kinase, domain 1"/>
    <property type="match status" value="1"/>
</dbReference>
<gene>
    <name evidence="10" type="ORF">B0A54_11346</name>
    <name evidence="9" type="ORF">LTR91_009726</name>
</gene>
<dbReference type="OrthoDB" id="1405469at2759"/>
<evidence type="ECO:0000313" key="11">
    <source>
        <dbReference type="Proteomes" id="UP000310066"/>
    </source>
</evidence>
<dbReference type="InterPro" id="IPR017441">
    <property type="entry name" value="Protein_kinase_ATP_BS"/>
</dbReference>
<dbReference type="GO" id="GO:1990625">
    <property type="term" value="P:negative regulation of cytoplasmic translational initiation in response to stress"/>
    <property type="evidence" value="ECO:0007669"/>
    <property type="project" value="TreeGrafter"/>
</dbReference>
<dbReference type="SMART" id="SM00220">
    <property type="entry name" value="S_TKc"/>
    <property type="match status" value="1"/>
</dbReference>
<evidence type="ECO:0000256" key="5">
    <source>
        <dbReference type="ARBA" id="ARBA00037982"/>
    </source>
</evidence>
<proteinExistence type="inferred from homology"/>
<evidence type="ECO:0000259" key="8">
    <source>
        <dbReference type="PROSITE" id="PS50011"/>
    </source>
</evidence>
<dbReference type="AlphaFoldDB" id="A0A4U0UNU0"/>
<dbReference type="STRING" id="329885.A0A4U0UNU0"/>
<keyword evidence="1" id="KW-0808">Transferase</keyword>
<keyword evidence="2 6" id="KW-0547">Nucleotide-binding</keyword>
<keyword evidence="3" id="KW-0418">Kinase</keyword>
<dbReference type="PANTHER" id="PTHR11042:SF195">
    <property type="entry name" value="KINASE, PUTATIVE (AFU_ORTHOLOGUE AFUA_2G16620)-RELATED"/>
    <property type="match status" value="1"/>
</dbReference>
<dbReference type="GO" id="GO:0005829">
    <property type="term" value="C:cytosol"/>
    <property type="evidence" value="ECO:0007669"/>
    <property type="project" value="TreeGrafter"/>
</dbReference>
<comment type="similarity">
    <text evidence="5">Belongs to the protein kinase superfamily. Ser/Thr protein kinase family. GCN2 subfamily.</text>
</comment>
<evidence type="ECO:0000256" key="4">
    <source>
        <dbReference type="ARBA" id="ARBA00022840"/>
    </source>
</evidence>
<dbReference type="InterPro" id="IPR008271">
    <property type="entry name" value="Ser/Thr_kinase_AS"/>
</dbReference>
<evidence type="ECO:0000313" key="10">
    <source>
        <dbReference type="EMBL" id="TKA36982.1"/>
    </source>
</evidence>
<organism evidence="10 11">
    <name type="scientific">Friedmanniomyces endolithicus</name>
    <dbReference type="NCBI Taxonomy" id="329885"/>
    <lineage>
        <taxon>Eukaryota</taxon>
        <taxon>Fungi</taxon>
        <taxon>Dikarya</taxon>
        <taxon>Ascomycota</taxon>
        <taxon>Pezizomycotina</taxon>
        <taxon>Dothideomycetes</taxon>
        <taxon>Dothideomycetidae</taxon>
        <taxon>Mycosphaerellales</taxon>
        <taxon>Teratosphaeriaceae</taxon>
        <taxon>Friedmanniomyces</taxon>
    </lineage>
</organism>
<feature type="domain" description="Protein kinase" evidence="8">
    <location>
        <begin position="244"/>
        <end position="785"/>
    </location>
</feature>
<dbReference type="GO" id="GO:0005524">
    <property type="term" value="F:ATP binding"/>
    <property type="evidence" value="ECO:0007669"/>
    <property type="project" value="UniProtKB-UniRule"/>
</dbReference>
<feature type="binding site" evidence="6">
    <location>
        <position position="274"/>
    </location>
    <ligand>
        <name>ATP</name>
        <dbReference type="ChEBI" id="CHEBI:30616"/>
    </ligand>
</feature>
<dbReference type="PROSITE" id="PS00107">
    <property type="entry name" value="PROTEIN_KINASE_ATP"/>
    <property type="match status" value="1"/>
</dbReference>